<dbReference type="CDD" id="cd03812">
    <property type="entry name" value="GT4_CapH-like"/>
    <property type="match status" value="1"/>
</dbReference>
<accession>A0ABX0JEZ6</accession>
<organism evidence="3 4">
    <name type="scientific">Paenibacillus agricola</name>
    <dbReference type="NCBI Taxonomy" id="2716264"/>
    <lineage>
        <taxon>Bacteria</taxon>
        <taxon>Bacillati</taxon>
        <taxon>Bacillota</taxon>
        <taxon>Bacilli</taxon>
        <taxon>Bacillales</taxon>
        <taxon>Paenibacillaceae</taxon>
        <taxon>Paenibacillus</taxon>
    </lineage>
</organism>
<dbReference type="Gene3D" id="3.40.50.2000">
    <property type="entry name" value="Glycogen Phosphorylase B"/>
    <property type="match status" value="2"/>
</dbReference>
<evidence type="ECO:0000259" key="1">
    <source>
        <dbReference type="Pfam" id="PF00534"/>
    </source>
</evidence>
<gene>
    <name evidence="3" type="ORF">G9U52_31510</name>
</gene>
<dbReference type="Proteomes" id="UP001165962">
    <property type="component" value="Unassembled WGS sequence"/>
</dbReference>
<dbReference type="InterPro" id="IPR028098">
    <property type="entry name" value="Glyco_trans_4-like_N"/>
</dbReference>
<dbReference type="RefSeq" id="WP_166155324.1">
    <property type="nucleotide sequence ID" value="NZ_JAAOIW010000018.1"/>
</dbReference>
<dbReference type="Pfam" id="PF13439">
    <property type="entry name" value="Glyco_transf_4"/>
    <property type="match status" value="1"/>
</dbReference>
<dbReference type="InterPro" id="IPR001296">
    <property type="entry name" value="Glyco_trans_1"/>
</dbReference>
<evidence type="ECO:0000313" key="4">
    <source>
        <dbReference type="Proteomes" id="UP001165962"/>
    </source>
</evidence>
<dbReference type="SUPFAM" id="SSF53756">
    <property type="entry name" value="UDP-Glycosyltransferase/glycogen phosphorylase"/>
    <property type="match status" value="1"/>
</dbReference>
<protein>
    <submittedName>
        <fullName evidence="3">Glycosyltransferase family 1 protein</fullName>
    </submittedName>
</protein>
<dbReference type="EMBL" id="JAAOIW010000018">
    <property type="protein sequence ID" value="NHN34326.1"/>
    <property type="molecule type" value="Genomic_DNA"/>
</dbReference>
<sequence>MNRGGLETLIMNIYRNIDRSHFQFDFLVHQEFKGAFDDEIIRLGGKIHYIPYITKIGHFGYIKALNNFFKTHQEYNIVHSHMNSISGLILRSAKKKGINVRIAHSHSSKHGTSFFEKIYKKCVSLLISSAATHFFACSKIAGESLFGKRLAKRNTTIIKNGVDLNKFIFNNETRDEIRKELEGNDKTIIIGHVGRFQEMKNHTYLIDVFSKLIEKKPNALLVFVGDGELRTSIEQKVKNLNLTSKVKFLGIRDDVHKIMQAFDVFVMPSLYEGLPVTLVEAQATGIRCVVSENITREIDLGVGLVDFISLKETLFSWVELLLKENDKYINSHTLLKLNGYDIVTTTNWLEKFYSNFSKQSTSFIN</sequence>
<name>A0ABX0JEZ6_9BACL</name>
<feature type="domain" description="Glycosyltransferase subfamily 4-like N-terminal" evidence="2">
    <location>
        <begin position="4"/>
        <end position="165"/>
    </location>
</feature>
<evidence type="ECO:0000313" key="3">
    <source>
        <dbReference type="EMBL" id="NHN34326.1"/>
    </source>
</evidence>
<dbReference type="InterPro" id="IPR050194">
    <property type="entry name" value="Glycosyltransferase_grp1"/>
</dbReference>
<feature type="domain" description="Glycosyl transferase family 1" evidence="1">
    <location>
        <begin position="174"/>
        <end position="292"/>
    </location>
</feature>
<comment type="caution">
    <text evidence="3">The sequence shown here is derived from an EMBL/GenBank/DDBJ whole genome shotgun (WGS) entry which is preliminary data.</text>
</comment>
<dbReference type="PANTHER" id="PTHR45947">
    <property type="entry name" value="SULFOQUINOVOSYL TRANSFERASE SQD2"/>
    <property type="match status" value="1"/>
</dbReference>
<dbReference type="Pfam" id="PF00534">
    <property type="entry name" value="Glycos_transf_1"/>
    <property type="match status" value="1"/>
</dbReference>
<dbReference type="PANTHER" id="PTHR45947:SF14">
    <property type="entry name" value="SLL1723 PROTEIN"/>
    <property type="match status" value="1"/>
</dbReference>
<keyword evidence="4" id="KW-1185">Reference proteome</keyword>
<reference evidence="3" key="1">
    <citation type="submission" date="2020-03" db="EMBL/GenBank/DDBJ databases">
        <title>Draft sequencing of Paenibacilllus sp. S3N08.</title>
        <authorList>
            <person name="Kim D.-U."/>
        </authorList>
    </citation>
    <scope>NUCLEOTIDE SEQUENCE</scope>
    <source>
        <strain evidence="3">S3N08</strain>
    </source>
</reference>
<proteinExistence type="predicted"/>
<evidence type="ECO:0000259" key="2">
    <source>
        <dbReference type="Pfam" id="PF13439"/>
    </source>
</evidence>